<dbReference type="InterPro" id="IPR023631">
    <property type="entry name" value="Amidase_dom"/>
</dbReference>
<evidence type="ECO:0000256" key="2">
    <source>
        <dbReference type="ARBA" id="ARBA00022598"/>
    </source>
</evidence>
<dbReference type="PANTHER" id="PTHR11895">
    <property type="entry name" value="TRANSAMIDASE"/>
    <property type="match status" value="1"/>
</dbReference>
<dbReference type="InterPro" id="IPR000120">
    <property type="entry name" value="Amidase"/>
</dbReference>
<evidence type="ECO:0000256" key="3">
    <source>
        <dbReference type="ARBA" id="ARBA00022741"/>
    </source>
</evidence>
<dbReference type="InterPro" id="IPR004412">
    <property type="entry name" value="GatA"/>
</dbReference>
<accession>A0A1F5WU98</accession>
<evidence type="ECO:0000256" key="5">
    <source>
        <dbReference type="ARBA" id="ARBA00022917"/>
    </source>
</evidence>
<comment type="catalytic activity">
    <reaction evidence="6 7">
        <text>L-glutamyl-tRNA(Gln) + L-glutamine + ATP + H2O = L-glutaminyl-tRNA(Gln) + L-glutamate + ADP + phosphate + H(+)</text>
        <dbReference type="Rhea" id="RHEA:17521"/>
        <dbReference type="Rhea" id="RHEA-COMP:9681"/>
        <dbReference type="Rhea" id="RHEA-COMP:9684"/>
        <dbReference type="ChEBI" id="CHEBI:15377"/>
        <dbReference type="ChEBI" id="CHEBI:15378"/>
        <dbReference type="ChEBI" id="CHEBI:29985"/>
        <dbReference type="ChEBI" id="CHEBI:30616"/>
        <dbReference type="ChEBI" id="CHEBI:43474"/>
        <dbReference type="ChEBI" id="CHEBI:58359"/>
        <dbReference type="ChEBI" id="CHEBI:78520"/>
        <dbReference type="ChEBI" id="CHEBI:78521"/>
        <dbReference type="ChEBI" id="CHEBI:456216"/>
        <dbReference type="EC" id="6.3.5.7"/>
    </reaction>
</comment>
<comment type="subunit">
    <text evidence="7">Heterotrimer of A, B and C subunits.</text>
</comment>
<dbReference type="HAMAP" id="MF_00120">
    <property type="entry name" value="GatA"/>
    <property type="match status" value="1"/>
</dbReference>
<dbReference type="EC" id="6.3.5.7" evidence="7"/>
<keyword evidence="2 7" id="KW-0436">Ligase</keyword>
<name>A0A1F5WU98_9BACT</name>
<comment type="caution">
    <text evidence="10">The sequence shown here is derived from an EMBL/GenBank/DDBJ whole genome shotgun (WGS) entry which is preliminary data.</text>
</comment>
<evidence type="ECO:0000256" key="4">
    <source>
        <dbReference type="ARBA" id="ARBA00022840"/>
    </source>
</evidence>
<evidence type="ECO:0000259" key="9">
    <source>
        <dbReference type="Pfam" id="PF01425"/>
    </source>
</evidence>
<feature type="active site" description="Charge relay system" evidence="7">
    <location>
        <position position="74"/>
    </location>
</feature>
<comment type="function">
    <text evidence="7">Allows the formation of correctly charged Gln-tRNA(Gln) through the transamidation of misacylated Glu-tRNA(Gln) in organisms which lack glutaminyl-tRNA synthetase. The reaction takes place in the presence of glutamine and ATP through an activated gamma-phospho-Glu-tRNA(Gln).</text>
</comment>
<dbReference type="SUPFAM" id="SSF75304">
    <property type="entry name" value="Amidase signature (AS) enzymes"/>
    <property type="match status" value="1"/>
</dbReference>
<keyword evidence="10" id="KW-0808">Transferase</keyword>
<dbReference type="PROSITE" id="PS00571">
    <property type="entry name" value="AMIDASES"/>
    <property type="match status" value="1"/>
</dbReference>
<comment type="similarity">
    <text evidence="1 7">Belongs to the amidase family. GatA subfamily.</text>
</comment>
<dbReference type="GO" id="GO:0005524">
    <property type="term" value="F:ATP binding"/>
    <property type="evidence" value="ECO:0007669"/>
    <property type="project" value="UniProtKB-KW"/>
</dbReference>
<dbReference type="AlphaFoldDB" id="A0A1F5WU98"/>
<dbReference type="EMBL" id="MFHI01000008">
    <property type="protein sequence ID" value="OGF79220.1"/>
    <property type="molecule type" value="Genomic_DNA"/>
</dbReference>
<dbReference type="NCBIfam" id="TIGR00132">
    <property type="entry name" value="gatA"/>
    <property type="match status" value="1"/>
</dbReference>
<evidence type="ECO:0000256" key="6">
    <source>
        <dbReference type="ARBA" id="ARBA00047407"/>
    </source>
</evidence>
<protein>
    <recommendedName>
        <fullName evidence="7">Glutamyl-tRNA(Gln) amidotransferase subunit A</fullName>
        <shortName evidence="7">Glu-ADT subunit A</shortName>
        <ecNumber evidence="7">6.3.5.7</ecNumber>
    </recommendedName>
</protein>
<evidence type="ECO:0000313" key="11">
    <source>
        <dbReference type="Proteomes" id="UP000178425"/>
    </source>
</evidence>
<evidence type="ECO:0000313" key="10">
    <source>
        <dbReference type="EMBL" id="OGF79220.1"/>
    </source>
</evidence>
<dbReference type="PANTHER" id="PTHR11895:SF151">
    <property type="entry name" value="GLUTAMYL-TRNA(GLN) AMIDOTRANSFERASE SUBUNIT A"/>
    <property type="match status" value="1"/>
</dbReference>
<feature type="region of interest" description="Disordered" evidence="8">
    <location>
        <begin position="233"/>
        <end position="253"/>
    </location>
</feature>
<evidence type="ECO:0000256" key="1">
    <source>
        <dbReference type="ARBA" id="ARBA00008069"/>
    </source>
</evidence>
<dbReference type="InterPro" id="IPR020556">
    <property type="entry name" value="Amidase_CS"/>
</dbReference>
<evidence type="ECO:0000256" key="7">
    <source>
        <dbReference type="HAMAP-Rule" id="MF_00120"/>
    </source>
</evidence>
<sequence>MTIKEFHEALKNKKTSVKGTIVSYLDKIKKENKNLNAYLEVFAEESMARAEDIDKRIEEGEEPLELLGVPIAMKDNILIRGHIASAASKILGNYVASYDAFVIEKLKKAGVIFLGRTNMDEFAMGSSTENSAYGPARNPFDSERVPGGSSGGSAAAVGGGLAMAALGSDTGGSIRQPAAFCGVVGLKPTYGAVSRSGLIAMASSLDQIGPIAQSVEDAETIFNIISGKDGLDSTSTELGDHGAKPQKRPGRQADKIGVPKEYFSEGLDLRIKKSIDDIIGKLSKDHEIIEISLPHTKYALDCYYIIVPAEVSSNMARYDGIRYGARQNAPDLLDVYKKSRGEGIGLEVRRRILLGTYVLSHGYYDAYYSRAQKVRALIKKDFDEVFKKPARDATPASNASRSDTGWHSVVGGVDVIVAPTTPSLPFKIGEKSDPLSMYLSDIYTIPANLAGIPALSLPIGKIDNLPVGMQLIAPHFGERRLFGLGREIEKMIK</sequence>
<keyword evidence="4 7" id="KW-0067">ATP-binding</keyword>
<dbReference type="GO" id="GO:0050567">
    <property type="term" value="F:glutaminyl-tRNA synthase (glutamine-hydrolyzing) activity"/>
    <property type="evidence" value="ECO:0007669"/>
    <property type="project" value="UniProtKB-UniRule"/>
</dbReference>
<feature type="active site" description="Charge relay system" evidence="7">
    <location>
        <position position="149"/>
    </location>
</feature>
<proteinExistence type="inferred from homology"/>
<dbReference type="Pfam" id="PF01425">
    <property type="entry name" value="Amidase"/>
    <property type="match status" value="1"/>
</dbReference>
<dbReference type="InterPro" id="IPR036928">
    <property type="entry name" value="AS_sf"/>
</dbReference>
<dbReference type="GO" id="GO:0006412">
    <property type="term" value="P:translation"/>
    <property type="evidence" value="ECO:0007669"/>
    <property type="project" value="UniProtKB-UniRule"/>
</dbReference>
<keyword evidence="3 7" id="KW-0547">Nucleotide-binding</keyword>
<gene>
    <name evidence="7 10" type="primary">gatA</name>
    <name evidence="10" type="ORF">A2W54_01945</name>
</gene>
<dbReference type="GO" id="GO:0030956">
    <property type="term" value="C:glutamyl-tRNA(Gln) amidotransferase complex"/>
    <property type="evidence" value="ECO:0007669"/>
    <property type="project" value="InterPro"/>
</dbReference>
<dbReference type="Gene3D" id="3.90.1300.10">
    <property type="entry name" value="Amidase signature (AS) domain"/>
    <property type="match status" value="1"/>
</dbReference>
<keyword evidence="5 7" id="KW-0648">Protein biosynthesis</keyword>
<feature type="domain" description="Amidase" evidence="9">
    <location>
        <begin position="23"/>
        <end position="481"/>
    </location>
</feature>
<reference evidence="10 11" key="1">
    <citation type="journal article" date="2016" name="Nat. Commun.">
        <title>Thousands of microbial genomes shed light on interconnected biogeochemical processes in an aquifer system.</title>
        <authorList>
            <person name="Anantharaman K."/>
            <person name="Brown C.T."/>
            <person name="Hug L.A."/>
            <person name="Sharon I."/>
            <person name="Castelle C.J."/>
            <person name="Probst A.J."/>
            <person name="Thomas B.C."/>
            <person name="Singh A."/>
            <person name="Wilkins M.J."/>
            <person name="Karaoz U."/>
            <person name="Brodie E.L."/>
            <person name="Williams K.H."/>
            <person name="Hubbard S.S."/>
            <person name="Banfield J.F."/>
        </authorList>
    </citation>
    <scope>NUCLEOTIDE SEQUENCE [LARGE SCALE GENOMIC DNA]</scope>
</reference>
<evidence type="ECO:0000256" key="8">
    <source>
        <dbReference type="SAM" id="MobiDB-lite"/>
    </source>
</evidence>
<dbReference type="GO" id="GO:0016740">
    <property type="term" value="F:transferase activity"/>
    <property type="evidence" value="ECO:0007669"/>
    <property type="project" value="UniProtKB-KW"/>
</dbReference>
<dbReference type="Proteomes" id="UP000178425">
    <property type="component" value="Unassembled WGS sequence"/>
</dbReference>
<organism evidence="10 11">
    <name type="scientific">Candidatus Giovannonibacteria bacterium RIFCSPHIGHO2_02_43_13</name>
    <dbReference type="NCBI Taxonomy" id="1798330"/>
    <lineage>
        <taxon>Bacteria</taxon>
        <taxon>Candidatus Giovannoniibacteriota</taxon>
    </lineage>
</organism>
<feature type="active site" description="Acyl-ester intermediate" evidence="7">
    <location>
        <position position="173"/>
    </location>
</feature>